<comment type="caution">
    <text evidence="2">The sequence shown here is derived from an EMBL/GenBank/DDBJ whole genome shotgun (WGS) entry which is preliminary data.</text>
</comment>
<dbReference type="EMBL" id="BBYR01000033">
    <property type="protein sequence ID" value="GAP36234.1"/>
    <property type="molecule type" value="Genomic_DNA"/>
</dbReference>
<keyword evidence="3" id="KW-1185">Reference proteome</keyword>
<proteinExistence type="predicted"/>
<reference evidence="3" key="1">
    <citation type="submission" date="2015-07" db="EMBL/GenBank/DDBJ databases">
        <title>Discovery of a poly(ethylene terephthalate assimilation.</title>
        <authorList>
            <person name="Yoshida S."/>
            <person name="Hiraga K."/>
            <person name="Takehana T."/>
            <person name="Taniguchi I."/>
            <person name="Yamaji H."/>
            <person name="Maeda Y."/>
            <person name="Toyohara K."/>
            <person name="Miyamoto K."/>
            <person name="Kimura Y."/>
            <person name="Oda K."/>
        </authorList>
    </citation>
    <scope>NUCLEOTIDE SEQUENCE [LARGE SCALE GENOMIC DNA]</scope>
    <source>
        <strain evidence="3">NBRC 110686 / TISTR 2288 / 201-F6</strain>
    </source>
</reference>
<protein>
    <submittedName>
        <fullName evidence="2">Uncharacterized protein</fullName>
    </submittedName>
</protein>
<dbReference type="AlphaFoldDB" id="A0A0K8P121"/>
<evidence type="ECO:0000313" key="3">
    <source>
        <dbReference type="Proteomes" id="UP000037660"/>
    </source>
</evidence>
<evidence type="ECO:0000256" key="1">
    <source>
        <dbReference type="SAM" id="MobiDB-lite"/>
    </source>
</evidence>
<sequence length="56" mass="5748">MARAGAARSGLRAARGSASREARCPSPGRGDLAHLFISHSFSGLCSSHVVESQGHS</sequence>
<feature type="region of interest" description="Disordered" evidence="1">
    <location>
        <begin position="1"/>
        <end position="26"/>
    </location>
</feature>
<dbReference type="Proteomes" id="UP000037660">
    <property type="component" value="Unassembled WGS sequence"/>
</dbReference>
<gene>
    <name evidence="2" type="ORF">ISF6_2074</name>
</gene>
<accession>A0A0K8P121</accession>
<reference evidence="2 3" key="2">
    <citation type="journal article" date="2016" name="Science">
        <title>A bacterium that degrades and assimilates poly(ethylene terephthalate).</title>
        <authorList>
            <person name="Yoshida S."/>
            <person name="Hiraga K."/>
            <person name="Takehana T."/>
            <person name="Taniguchi I."/>
            <person name="Yamaji H."/>
            <person name="Maeda Y."/>
            <person name="Toyohara K."/>
            <person name="Miyamoto K."/>
            <person name="Kimura Y."/>
            <person name="Oda K."/>
        </authorList>
    </citation>
    <scope>NUCLEOTIDE SEQUENCE [LARGE SCALE GENOMIC DNA]</scope>
    <source>
        <strain evidence="3">NBRC 110686 / TISTR 2288 / 201-F6</strain>
    </source>
</reference>
<feature type="compositionally biased region" description="Low complexity" evidence="1">
    <location>
        <begin position="1"/>
        <end position="17"/>
    </location>
</feature>
<evidence type="ECO:0000313" key="2">
    <source>
        <dbReference type="EMBL" id="GAP36234.1"/>
    </source>
</evidence>
<dbReference type="STRING" id="1547922.ISF6_2074"/>
<organism evidence="2 3">
    <name type="scientific">Piscinibacter sakaiensis</name>
    <name type="common">Ideonella sakaiensis</name>
    <dbReference type="NCBI Taxonomy" id="1547922"/>
    <lineage>
        <taxon>Bacteria</taxon>
        <taxon>Pseudomonadati</taxon>
        <taxon>Pseudomonadota</taxon>
        <taxon>Betaproteobacteria</taxon>
        <taxon>Burkholderiales</taxon>
        <taxon>Sphaerotilaceae</taxon>
        <taxon>Piscinibacter</taxon>
    </lineage>
</organism>
<name>A0A0K8P121_PISS1</name>